<comment type="similarity">
    <text evidence="7">Belongs to the Omp25/RopB family.</text>
</comment>
<evidence type="ECO:0000256" key="1">
    <source>
        <dbReference type="ARBA" id="ARBA00004442"/>
    </source>
</evidence>
<dbReference type="RefSeq" id="WP_188825328.1">
    <property type="nucleotide sequence ID" value="NZ_BMHH01000015.1"/>
</dbReference>
<dbReference type="PANTHER" id="PTHR34001">
    <property type="entry name" value="BLL7405 PROTEIN"/>
    <property type="match status" value="1"/>
</dbReference>
<evidence type="ECO:0000256" key="3">
    <source>
        <dbReference type="ARBA" id="ARBA00022692"/>
    </source>
</evidence>
<dbReference type="NCBIfam" id="TIGR01414">
    <property type="entry name" value="autotrans_barl"/>
    <property type="match status" value="1"/>
</dbReference>
<comment type="subcellular location">
    <subcellularLocation>
        <location evidence="1">Cell outer membrane</location>
    </subcellularLocation>
</comment>
<evidence type="ECO:0000313" key="10">
    <source>
        <dbReference type="EMBL" id="GGB02559.1"/>
    </source>
</evidence>
<evidence type="ECO:0000256" key="8">
    <source>
        <dbReference type="SAM" id="SignalP"/>
    </source>
</evidence>
<keyword evidence="2" id="KW-1134">Transmembrane beta strand</keyword>
<dbReference type="EMBL" id="BMHH01000015">
    <property type="protein sequence ID" value="GGB02559.1"/>
    <property type="molecule type" value="Genomic_DNA"/>
</dbReference>
<evidence type="ECO:0000313" key="11">
    <source>
        <dbReference type="Proteomes" id="UP000646478"/>
    </source>
</evidence>
<feature type="chain" id="PRO_5037885544" evidence="8">
    <location>
        <begin position="20"/>
        <end position="244"/>
    </location>
</feature>
<dbReference type="Gene3D" id="2.40.160.20">
    <property type="match status" value="1"/>
</dbReference>
<dbReference type="InterPro" id="IPR027385">
    <property type="entry name" value="Beta-barrel_OMP"/>
</dbReference>
<sequence length="244" mass="25599">MKAVLLASVAALFATSAMAADAIVSEPTPPAAAVDTFSWTGGYIGLNAGYAGGKFKHPVTLTDELTGASASDSIDFDADGFVGGLQAGYNYQLGNGIVLGAEADFQGSTVKGDDSWDLGSGITAKGETEVEWFGTVRARLGYTPVERLLVYATGGLAYGKVKSSYSLTDGVDEIGESASKTKAGWTVGAGAEYALNNHWTVKGEYLYTDLGKRTLVDYTAGDLNLNLKNDVTFHTIRVGVNYKF</sequence>
<feature type="signal peptide" evidence="8">
    <location>
        <begin position="1"/>
        <end position="19"/>
    </location>
</feature>
<accession>A0A916SJ43</accession>
<dbReference type="InterPro" id="IPR006315">
    <property type="entry name" value="OM_autotransptr_brl_dom"/>
</dbReference>
<protein>
    <submittedName>
        <fullName evidence="10">Outer-membrane immunogenic protein</fullName>
    </submittedName>
</protein>
<comment type="caution">
    <text evidence="10">The sequence shown here is derived from an EMBL/GenBank/DDBJ whole genome shotgun (WGS) entry which is preliminary data.</text>
</comment>
<gene>
    <name evidence="10" type="ORF">GCM10011491_33340</name>
</gene>
<keyword evidence="5" id="KW-0472">Membrane</keyword>
<evidence type="ECO:0000259" key="9">
    <source>
        <dbReference type="Pfam" id="PF13505"/>
    </source>
</evidence>
<evidence type="ECO:0000256" key="4">
    <source>
        <dbReference type="ARBA" id="ARBA00022729"/>
    </source>
</evidence>
<reference evidence="10" key="1">
    <citation type="journal article" date="2014" name="Int. J. Syst. Evol. Microbiol.">
        <title>Complete genome sequence of Corynebacterium casei LMG S-19264T (=DSM 44701T), isolated from a smear-ripened cheese.</title>
        <authorList>
            <consortium name="US DOE Joint Genome Institute (JGI-PGF)"/>
            <person name="Walter F."/>
            <person name="Albersmeier A."/>
            <person name="Kalinowski J."/>
            <person name="Ruckert C."/>
        </authorList>
    </citation>
    <scope>NUCLEOTIDE SEQUENCE</scope>
    <source>
        <strain evidence="10">CGMCC 1.15082</strain>
    </source>
</reference>
<feature type="domain" description="Outer membrane protein beta-barrel" evidence="9">
    <location>
        <begin position="8"/>
        <end position="244"/>
    </location>
</feature>
<organism evidence="10 11">
    <name type="scientific">Brucella endophytica</name>
    <dbReference type="NCBI Taxonomy" id="1963359"/>
    <lineage>
        <taxon>Bacteria</taxon>
        <taxon>Pseudomonadati</taxon>
        <taxon>Pseudomonadota</taxon>
        <taxon>Alphaproteobacteria</taxon>
        <taxon>Hyphomicrobiales</taxon>
        <taxon>Brucellaceae</taxon>
        <taxon>Brucella/Ochrobactrum group</taxon>
        <taxon>Brucella</taxon>
    </lineage>
</organism>
<dbReference type="GO" id="GO:0009279">
    <property type="term" value="C:cell outer membrane"/>
    <property type="evidence" value="ECO:0007669"/>
    <property type="project" value="UniProtKB-SubCell"/>
</dbReference>
<evidence type="ECO:0000256" key="5">
    <source>
        <dbReference type="ARBA" id="ARBA00023136"/>
    </source>
</evidence>
<dbReference type="Pfam" id="PF13505">
    <property type="entry name" value="OMP_b-brl"/>
    <property type="match status" value="1"/>
</dbReference>
<dbReference type="SUPFAM" id="SSF56925">
    <property type="entry name" value="OMPA-like"/>
    <property type="match status" value="1"/>
</dbReference>
<dbReference type="InterPro" id="IPR011250">
    <property type="entry name" value="OMP/PagP_B-barrel"/>
</dbReference>
<dbReference type="InterPro" id="IPR051692">
    <property type="entry name" value="OMP-like"/>
</dbReference>
<name>A0A916SJ43_9HYPH</name>
<reference evidence="10" key="2">
    <citation type="submission" date="2020-09" db="EMBL/GenBank/DDBJ databases">
        <authorList>
            <person name="Sun Q."/>
            <person name="Zhou Y."/>
        </authorList>
    </citation>
    <scope>NUCLEOTIDE SEQUENCE</scope>
    <source>
        <strain evidence="10">CGMCC 1.15082</strain>
    </source>
</reference>
<keyword evidence="4 8" id="KW-0732">Signal</keyword>
<keyword evidence="6" id="KW-0998">Cell outer membrane</keyword>
<dbReference type="PANTHER" id="PTHR34001:SF3">
    <property type="entry name" value="BLL7405 PROTEIN"/>
    <property type="match status" value="1"/>
</dbReference>
<evidence type="ECO:0000256" key="6">
    <source>
        <dbReference type="ARBA" id="ARBA00023237"/>
    </source>
</evidence>
<dbReference type="AlphaFoldDB" id="A0A916SJ43"/>
<dbReference type="Proteomes" id="UP000646478">
    <property type="component" value="Unassembled WGS sequence"/>
</dbReference>
<evidence type="ECO:0000256" key="2">
    <source>
        <dbReference type="ARBA" id="ARBA00022452"/>
    </source>
</evidence>
<keyword evidence="3" id="KW-0812">Transmembrane</keyword>
<keyword evidence="11" id="KW-1185">Reference proteome</keyword>
<evidence type="ECO:0000256" key="7">
    <source>
        <dbReference type="ARBA" id="ARBA00038306"/>
    </source>
</evidence>
<proteinExistence type="inferred from homology"/>